<dbReference type="GO" id="GO:0006203">
    <property type="term" value="P:dGTP catabolic process"/>
    <property type="evidence" value="ECO:0007669"/>
    <property type="project" value="TreeGrafter"/>
</dbReference>
<feature type="compositionally biased region" description="Polar residues" evidence="1">
    <location>
        <begin position="535"/>
        <end position="551"/>
    </location>
</feature>
<dbReference type="InParanoid" id="D8QLC6"/>
<keyword evidence="4" id="KW-1185">Reference proteome</keyword>
<gene>
    <name evidence="3" type="ORF">SCHCODRAFT_258918</name>
</gene>
<dbReference type="RefSeq" id="XP_003026138.1">
    <property type="nucleotide sequence ID" value="XM_003026092.1"/>
</dbReference>
<feature type="region of interest" description="Disordered" evidence="1">
    <location>
        <begin position="397"/>
        <end position="435"/>
    </location>
</feature>
<dbReference type="OrthoDB" id="9991235at2759"/>
<organism evidence="4">
    <name type="scientific">Schizophyllum commune (strain H4-8 / FGSC 9210)</name>
    <name type="common">Split gill fungus</name>
    <dbReference type="NCBI Taxonomy" id="578458"/>
    <lineage>
        <taxon>Eukaryota</taxon>
        <taxon>Fungi</taxon>
        <taxon>Dikarya</taxon>
        <taxon>Basidiomycota</taxon>
        <taxon>Agaricomycotina</taxon>
        <taxon>Agaricomycetes</taxon>
        <taxon>Agaricomycetidae</taxon>
        <taxon>Agaricales</taxon>
        <taxon>Schizophyllaceae</taxon>
        <taxon>Schizophyllum</taxon>
    </lineage>
</organism>
<feature type="region of interest" description="Disordered" evidence="1">
    <location>
        <begin position="526"/>
        <end position="685"/>
    </location>
</feature>
<dbReference type="eggNOG" id="KOG2681">
    <property type="taxonomic scope" value="Eukaryota"/>
</dbReference>
<dbReference type="InterPro" id="IPR050135">
    <property type="entry name" value="dGTPase-like"/>
</dbReference>
<evidence type="ECO:0000313" key="4">
    <source>
        <dbReference type="Proteomes" id="UP000007431"/>
    </source>
</evidence>
<dbReference type="PANTHER" id="PTHR11373:SF4">
    <property type="entry name" value="DEOXYNUCLEOSIDE TRIPHOSPHATE TRIPHOSPHOHYDROLASE SAMHD1"/>
    <property type="match status" value="1"/>
</dbReference>
<dbReference type="InterPro" id="IPR003607">
    <property type="entry name" value="HD/PDEase_dom"/>
</dbReference>
<feature type="domain" description="HD/PDEase" evidence="2">
    <location>
        <begin position="69"/>
        <end position="217"/>
    </location>
</feature>
<feature type="compositionally biased region" description="Low complexity" evidence="1">
    <location>
        <begin position="560"/>
        <end position="571"/>
    </location>
</feature>
<reference evidence="3 4" key="1">
    <citation type="journal article" date="2010" name="Nat. Biotechnol.">
        <title>Genome sequence of the model mushroom Schizophyllum commune.</title>
        <authorList>
            <person name="Ohm R.A."/>
            <person name="de Jong J.F."/>
            <person name="Lugones L.G."/>
            <person name="Aerts A."/>
            <person name="Kothe E."/>
            <person name="Stajich J.E."/>
            <person name="de Vries R.P."/>
            <person name="Record E."/>
            <person name="Levasseur A."/>
            <person name="Baker S.E."/>
            <person name="Bartholomew K.A."/>
            <person name="Coutinho P.M."/>
            <person name="Erdmann S."/>
            <person name="Fowler T.J."/>
            <person name="Gathman A.C."/>
            <person name="Lombard V."/>
            <person name="Henrissat B."/>
            <person name="Knabe N."/>
            <person name="Kuees U."/>
            <person name="Lilly W.W."/>
            <person name="Lindquist E."/>
            <person name="Lucas S."/>
            <person name="Magnuson J.K."/>
            <person name="Piumi F."/>
            <person name="Raudaskoski M."/>
            <person name="Salamov A."/>
            <person name="Schmutz J."/>
            <person name="Schwarze F.W.M.R."/>
            <person name="vanKuyk P.A."/>
            <person name="Horton J.S."/>
            <person name="Grigoriev I.V."/>
            <person name="Woesten H.A.B."/>
        </authorList>
    </citation>
    <scope>NUCLEOTIDE SEQUENCE [LARGE SCALE GENOMIC DNA]</scope>
    <source>
        <strain evidence="4">H4-8 / FGSC 9210</strain>
    </source>
</reference>
<dbReference type="KEGG" id="scm:SCHCO_02645588"/>
<evidence type="ECO:0000259" key="2">
    <source>
        <dbReference type="SMART" id="SM00471"/>
    </source>
</evidence>
<feature type="compositionally biased region" description="Polar residues" evidence="1">
    <location>
        <begin position="401"/>
        <end position="426"/>
    </location>
</feature>
<dbReference type="STRING" id="578458.D8QLC6"/>
<dbReference type="EMBL" id="GL377318">
    <property type="protein sequence ID" value="EFI91235.1"/>
    <property type="molecule type" value="Genomic_DNA"/>
</dbReference>
<dbReference type="PANTHER" id="PTHR11373">
    <property type="entry name" value="DEOXYNUCLEOSIDE TRIPHOSPHATE TRIPHOSPHOHYDROLASE"/>
    <property type="match status" value="1"/>
</dbReference>
<dbReference type="VEuPathDB" id="FungiDB:SCHCODRAFT_02645588"/>
<dbReference type="SMART" id="SM00471">
    <property type="entry name" value="HDc"/>
    <property type="match status" value="1"/>
</dbReference>
<dbReference type="Pfam" id="PF01966">
    <property type="entry name" value="HD"/>
    <property type="match status" value="1"/>
</dbReference>
<dbReference type="GeneID" id="9589141"/>
<dbReference type="GO" id="GO:0008832">
    <property type="term" value="F:dGTPase activity"/>
    <property type="evidence" value="ECO:0007669"/>
    <property type="project" value="TreeGrafter"/>
</dbReference>
<dbReference type="CDD" id="cd00077">
    <property type="entry name" value="HDc"/>
    <property type="match status" value="1"/>
</dbReference>
<proteinExistence type="predicted"/>
<evidence type="ECO:0000256" key="1">
    <source>
        <dbReference type="SAM" id="MobiDB-lite"/>
    </source>
</evidence>
<dbReference type="SUPFAM" id="SSF109604">
    <property type="entry name" value="HD-domain/PDEase-like"/>
    <property type="match status" value="1"/>
</dbReference>
<feature type="compositionally biased region" description="Pro residues" evidence="1">
    <location>
        <begin position="591"/>
        <end position="600"/>
    </location>
</feature>
<accession>D8QLC6</accession>
<sequence length="685" mass="76477">MDDFEDHTMETDYETDAEDVLHSERTIKDPIHDQIPLPDFACKFIDTKEFQRLRHIKQLGTSYYVWPGAAHNRFEHCIGVMHLAGLLVQHLQQAQPELEITRRDIECVMLAGLCHDLGHGPWSHVWDGLFIPAALPNLEKNWTHEQGSEMMLDHLVAHNNIGRPQSDYDFIKALIAGEHERVPHEKAYLFDIISNKRNGMDVDKFDYLLRDSKMLGMMHNCIDAARIIRSARVIEDQICYEVKDADSLYDVGELRYKLHKKIYHHKTAKAIEYMIIDALILAEPYMKIAHRVFQPDKYLHLTDEIMGWIEANEDPNLRPAQKILERIRKRDHYRRVDHGRFGWFEMDMCKKYITAEAITREARQIIEEVRRGVAPSADTMSPAAAAPSVSATTVDPITSVDPITTSDPATTFDPSATFDPTATSPKPLTDKDMPDDNVIVALSPLHYGMKDKNPLEGLKFYNRKLNPDQARPAGPGDYSTLAPEVCGEVLIQIFTKDKAFYGVVQNAYRRVVEKAKSQAMSPLLASPEIKLPTPDLTTAPSSRSPAQHVTPPSTPPPRQSGGPSPALSGSPHVGQSPHAHFGSPHTGSPHPGSPHPAPAPHPRKPLSTFKQSSLSEVPVTYDGTPAPRKSRRLGRVVSSGSDVFNGGGSRGGSQAPPSTIGRKRDSPDEVGDEKGREGKKRRTEV</sequence>
<name>D8QLC6_SCHCM</name>
<dbReference type="Gene3D" id="3.30.70.2760">
    <property type="match status" value="1"/>
</dbReference>
<dbReference type="OMA" id="QVHGYIK"/>
<evidence type="ECO:0000313" key="3">
    <source>
        <dbReference type="EMBL" id="EFI91235.1"/>
    </source>
</evidence>
<dbReference type="Proteomes" id="UP000007431">
    <property type="component" value="Unassembled WGS sequence"/>
</dbReference>
<protein>
    <recommendedName>
        <fullName evidence="2">HD/PDEase domain-containing protein</fullName>
    </recommendedName>
</protein>
<dbReference type="AlphaFoldDB" id="D8QLC6"/>
<dbReference type="InterPro" id="IPR006674">
    <property type="entry name" value="HD_domain"/>
</dbReference>
<dbReference type="Gene3D" id="1.10.3210.10">
    <property type="entry name" value="Hypothetical protein af1432"/>
    <property type="match status" value="1"/>
</dbReference>
<feature type="compositionally biased region" description="Basic and acidic residues" evidence="1">
    <location>
        <begin position="662"/>
        <end position="676"/>
    </location>
</feature>
<dbReference type="GO" id="GO:0005634">
    <property type="term" value="C:nucleus"/>
    <property type="evidence" value="ECO:0007669"/>
    <property type="project" value="TreeGrafter"/>
</dbReference>
<dbReference type="HOGENOM" id="CLU_026821_1_3_1"/>